<dbReference type="GO" id="GO:0005198">
    <property type="term" value="F:structural molecule activity"/>
    <property type="evidence" value="ECO:0007669"/>
    <property type="project" value="InterPro"/>
</dbReference>
<name>A0A8S5NFM4_9CAUD</name>
<dbReference type="InterPro" id="IPR006429">
    <property type="entry name" value="Phage_lambda_portal"/>
</dbReference>
<organism evidence="2">
    <name type="scientific">Caudovirales sp. ctUJJ3</name>
    <dbReference type="NCBI Taxonomy" id="2826777"/>
    <lineage>
        <taxon>Viruses</taxon>
        <taxon>Duplodnaviria</taxon>
        <taxon>Heunggongvirae</taxon>
        <taxon>Uroviricota</taxon>
        <taxon>Caudoviricetes</taxon>
    </lineage>
</organism>
<accession>A0A8S5NFM4</accession>
<proteinExistence type="predicted"/>
<dbReference type="GO" id="GO:0019068">
    <property type="term" value="P:virion assembly"/>
    <property type="evidence" value="ECO:0007669"/>
    <property type="project" value="InterPro"/>
</dbReference>
<evidence type="ECO:0000313" key="2">
    <source>
        <dbReference type="EMBL" id="DAD93151.1"/>
    </source>
</evidence>
<sequence>MNIIDSIAGYISPRWGALRAEWRNTLEAYRGNYDAGADGRLQSQWNIQNLSGEMTDRYDRDRVRARARDLERNSDTMNSVVRAFRRNVIGSGIHIRVTTGDTDINETLEKMWKKWCKRFNCDVTGQQSFTQIVRMCIQRKIVDGGILVVKRYTNQGILPLQLQILEVDELDISQLAPKKKGNRVVGGIEYNRWNRPEGYWIRQYSIDGYTQTEPVYIEAKDVVFYFSKKRPSQIREISDLSPSLTRIKDMNEFMHAVTLKEKIAACLAVFIKRIASMGGPGRGSHKAGPDGTYAGKRVVPGMIMELNAGDEAQMLNPAGQGTDATSFIKTLQRMVSSSNGLSYESTSRDMSETNYASARQSMIEDDLTYEEEREILTENFLDEIYESFVISCWLKGVIQAADFWENLERYLSHEWVVIPRRWIDPYKEASANSVALKTGQKTFQQSCTENGRDWKQVIDEMADARDYANDRGIDLMAMISGRDPGDSEMEESYGQSADQGKAYAEESEGRE</sequence>
<reference evidence="2" key="1">
    <citation type="journal article" date="2021" name="Proc. Natl. Acad. Sci. U.S.A.">
        <title>A Catalog of Tens of Thousands of Viruses from Human Metagenomes Reveals Hidden Associations with Chronic Diseases.</title>
        <authorList>
            <person name="Tisza M.J."/>
            <person name="Buck C.B."/>
        </authorList>
    </citation>
    <scope>NUCLEOTIDE SEQUENCE</scope>
    <source>
        <strain evidence="2">CtUJJ3</strain>
    </source>
</reference>
<dbReference type="EMBL" id="BK015154">
    <property type="protein sequence ID" value="DAD93151.1"/>
    <property type="molecule type" value="Genomic_DNA"/>
</dbReference>
<feature type="region of interest" description="Disordered" evidence="1">
    <location>
        <begin position="480"/>
        <end position="511"/>
    </location>
</feature>
<evidence type="ECO:0000256" key="1">
    <source>
        <dbReference type="SAM" id="MobiDB-lite"/>
    </source>
</evidence>
<dbReference type="NCBIfam" id="TIGR01539">
    <property type="entry name" value="portal_lambda"/>
    <property type="match status" value="1"/>
</dbReference>
<dbReference type="Pfam" id="PF05136">
    <property type="entry name" value="Phage_portal_2"/>
    <property type="match status" value="1"/>
</dbReference>
<protein>
    <submittedName>
        <fullName evidence="2">Portal protein</fullName>
    </submittedName>
</protein>